<proteinExistence type="predicted"/>
<accession>A0ABY9JSY9</accession>
<dbReference type="InterPro" id="IPR011048">
    <property type="entry name" value="Haem_d1_sf"/>
</dbReference>
<gene>
    <name evidence="1" type="ORF">LC087_17700</name>
</gene>
<dbReference type="NCBIfam" id="TIGR02276">
    <property type="entry name" value="beta_rpt_yvtn"/>
    <property type="match status" value="1"/>
</dbReference>
<organism evidence="1 2">
    <name type="scientific">Bacillus carboniphilus</name>
    <dbReference type="NCBI Taxonomy" id="86663"/>
    <lineage>
        <taxon>Bacteria</taxon>
        <taxon>Bacillati</taxon>
        <taxon>Bacillota</taxon>
        <taxon>Bacilli</taxon>
        <taxon>Bacillales</taxon>
        <taxon>Bacillaceae</taxon>
        <taxon>Bacillus</taxon>
    </lineage>
</organism>
<dbReference type="Proteomes" id="UP001197974">
    <property type="component" value="Chromosome"/>
</dbReference>
<sequence>MSILYTTGPIFRTNLELVFLLVRNTDPSNSASVSVRFFDENSSPETLVNSVSFTVNANSTERFESPLTPSFLIEVEIDLANRSDTTTTAVVQPTLTAFEDATSEFDQFIRLFVSSPKVLQDIDYPITPQLNLFLPDIINCEGQISGDVSFNGVPQAGVDVSFTAETSGVSFVPNPATTDMNGNYVTSVVVTPPKPLTKTAITASATVNGQIVQSVGVTEVVRLLLYVTNFGSNNVSVINASTNMVVDTITGITNPTGIAANSVTGLVYVANQTINVLSVIDATTNLIINTITAGMAVDDYGVAVNQNENLIYLANNVGSTLTIIDGTSNIIIDTVTIAPTAKSVAVDQQRNLIYVTSQFLDIVSVIDGDNGFVITATVTLGVILLQI</sequence>
<dbReference type="InterPro" id="IPR051200">
    <property type="entry name" value="Host-pathogen_enzymatic-act"/>
</dbReference>
<dbReference type="InterPro" id="IPR015943">
    <property type="entry name" value="WD40/YVTN_repeat-like_dom_sf"/>
</dbReference>
<dbReference type="EMBL" id="CP129013">
    <property type="protein sequence ID" value="WLR42506.1"/>
    <property type="molecule type" value="Genomic_DNA"/>
</dbReference>
<dbReference type="PANTHER" id="PTHR47197">
    <property type="entry name" value="PROTEIN NIRF"/>
    <property type="match status" value="1"/>
</dbReference>
<evidence type="ECO:0000313" key="1">
    <source>
        <dbReference type="EMBL" id="WLR42506.1"/>
    </source>
</evidence>
<dbReference type="Gene3D" id="2.130.10.10">
    <property type="entry name" value="YVTN repeat-like/Quinoprotein amine dehydrogenase"/>
    <property type="match status" value="1"/>
</dbReference>
<name>A0ABY9JSY9_9BACI</name>
<dbReference type="PANTHER" id="PTHR47197:SF3">
    <property type="entry name" value="DIHYDRO-HEME D1 DEHYDROGENASE"/>
    <property type="match status" value="1"/>
</dbReference>
<evidence type="ECO:0000313" key="2">
    <source>
        <dbReference type="Proteomes" id="UP001197974"/>
    </source>
</evidence>
<protein>
    <submittedName>
        <fullName evidence="1">YncE family protein</fullName>
    </submittedName>
</protein>
<dbReference type="RefSeq" id="WP_306019753.1">
    <property type="nucleotide sequence ID" value="NZ_CP129013.1"/>
</dbReference>
<keyword evidence="2" id="KW-1185">Reference proteome</keyword>
<reference evidence="1 2" key="1">
    <citation type="submission" date="2023-06" db="EMBL/GenBank/DDBJ databases">
        <title>Five Gram-positive bacteria isolated from mangrove sediments in Shenzhen, Guangdong, China.</title>
        <authorList>
            <person name="Yu S."/>
            <person name="Zheng W."/>
            <person name="Huang Y."/>
        </authorList>
    </citation>
    <scope>NUCLEOTIDE SEQUENCE [LARGE SCALE GENOMIC DNA]</scope>
    <source>
        <strain evidence="1 2">SaN35-3</strain>
    </source>
</reference>
<dbReference type="SUPFAM" id="SSF51004">
    <property type="entry name" value="C-terminal (heme d1) domain of cytochrome cd1-nitrite reductase"/>
    <property type="match status" value="1"/>
</dbReference>
<dbReference type="InterPro" id="IPR011964">
    <property type="entry name" value="YVTN_b-propeller_repeat"/>
</dbReference>